<keyword evidence="2" id="KW-0288">FMN</keyword>
<name>A0ABX1QZ86_9ALTE</name>
<evidence type="ECO:0000313" key="4">
    <source>
        <dbReference type="EMBL" id="NMH58666.1"/>
    </source>
</evidence>
<keyword evidence="5" id="KW-1185">Reference proteome</keyword>
<dbReference type="Proteomes" id="UP000709336">
    <property type="component" value="Unassembled WGS sequence"/>
</dbReference>
<sequence>MKTAIILGSSRSNGNTHAFGRQVAILLNADFYDLAHYQISPFDYDNRYQDDFAALIEQLLRYDQLIFASPVYWYAASAQMKVFLDRLTDLLNFHKDDGRQLRGKRTGLLATGVEPCAPDCFEQMFKLTFEYLGMDYQGMGYCCTPDNFAISEHGATVKVFAECMA</sequence>
<keyword evidence="1" id="KW-0285">Flavoprotein</keyword>
<dbReference type="SUPFAM" id="SSF52218">
    <property type="entry name" value="Flavoproteins"/>
    <property type="match status" value="1"/>
</dbReference>
<evidence type="ECO:0000256" key="2">
    <source>
        <dbReference type="ARBA" id="ARBA00022643"/>
    </source>
</evidence>
<dbReference type="InterPro" id="IPR005025">
    <property type="entry name" value="FMN_Rdtase-like_dom"/>
</dbReference>
<dbReference type="Pfam" id="PF03358">
    <property type="entry name" value="FMN_red"/>
    <property type="match status" value="1"/>
</dbReference>
<dbReference type="EMBL" id="JAATNW010000001">
    <property type="protein sequence ID" value="NMH58666.1"/>
    <property type="molecule type" value="Genomic_DNA"/>
</dbReference>
<protein>
    <submittedName>
        <fullName evidence="4">Flavodoxin family protein</fullName>
    </submittedName>
</protein>
<accession>A0ABX1QZ86</accession>
<dbReference type="PANTHER" id="PTHR43278:SF4">
    <property type="entry name" value="NAD(P)H-DEPENDENT FMN-CONTAINING OXIDOREDUCTASE YWQN-RELATED"/>
    <property type="match status" value="1"/>
</dbReference>
<dbReference type="Gene3D" id="3.40.50.360">
    <property type="match status" value="1"/>
</dbReference>
<gene>
    <name evidence="4" type="ORF">HCJ96_01330</name>
</gene>
<comment type="caution">
    <text evidence="4">The sequence shown here is derived from an EMBL/GenBank/DDBJ whole genome shotgun (WGS) entry which is preliminary data.</text>
</comment>
<organism evidence="4 5">
    <name type="scientific">Alteromonas ponticola</name>
    <dbReference type="NCBI Taxonomy" id="2720613"/>
    <lineage>
        <taxon>Bacteria</taxon>
        <taxon>Pseudomonadati</taxon>
        <taxon>Pseudomonadota</taxon>
        <taxon>Gammaproteobacteria</taxon>
        <taxon>Alteromonadales</taxon>
        <taxon>Alteromonadaceae</taxon>
        <taxon>Alteromonas/Salinimonas group</taxon>
        <taxon>Alteromonas</taxon>
    </lineage>
</organism>
<dbReference type="InterPro" id="IPR051796">
    <property type="entry name" value="ISF_SsuE-like"/>
</dbReference>
<dbReference type="InterPro" id="IPR029039">
    <property type="entry name" value="Flavoprotein-like_sf"/>
</dbReference>
<proteinExistence type="predicted"/>
<evidence type="ECO:0000259" key="3">
    <source>
        <dbReference type="Pfam" id="PF03358"/>
    </source>
</evidence>
<evidence type="ECO:0000256" key="1">
    <source>
        <dbReference type="ARBA" id="ARBA00022630"/>
    </source>
</evidence>
<dbReference type="RefSeq" id="WP_169209224.1">
    <property type="nucleotide sequence ID" value="NZ_JAATNW010000001.1"/>
</dbReference>
<dbReference type="PANTHER" id="PTHR43278">
    <property type="entry name" value="NAD(P)H-DEPENDENT FMN-CONTAINING OXIDOREDUCTASE YWQN-RELATED"/>
    <property type="match status" value="1"/>
</dbReference>
<feature type="domain" description="NADPH-dependent FMN reductase-like" evidence="3">
    <location>
        <begin position="1"/>
        <end position="114"/>
    </location>
</feature>
<reference evidence="4 5" key="1">
    <citation type="submission" date="2020-03" db="EMBL/GenBank/DDBJ databases">
        <title>Alteromonas ponticola sp. nov., isolated from seawater.</title>
        <authorList>
            <person name="Yoon J.-H."/>
            <person name="Kim Y.-O."/>
        </authorList>
    </citation>
    <scope>NUCLEOTIDE SEQUENCE [LARGE SCALE GENOMIC DNA]</scope>
    <source>
        <strain evidence="4 5">MYP5</strain>
    </source>
</reference>
<evidence type="ECO:0000313" key="5">
    <source>
        <dbReference type="Proteomes" id="UP000709336"/>
    </source>
</evidence>